<keyword evidence="4" id="KW-0067">ATP-binding</keyword>
<proteinExistence type="predicted"/>
<dbReference type="GO" id="GO:0005524">
    <property type="term" value="F:ATP binding"/>
    <property type="evidence" value="ECO:0007669"/>
    <property type="project" value="UniProtKB-KW"/>
</dbReference>
<dbReference type="InterPro" id="IPR036086">
    <property type="entry name" value="ParB/Sulfiredoxin_sf"/>
</dbReference>
<gene>
    <name evidence="6" type="ORF">UR42_C0008G0011</name>
</gene>
<dbReference type="Gene3D" id="3.90.1530.10">
    <property type="entry name" value="Conserved hypothetical protein from pyrococcus furiosus pfu- 392566-001, ParB domain"/>
    <property type="match status" value="1"/>
</dbReference>
<evidence type="ECO:0000256" key="3">
    <source>
        <dbReference type="ARBA" id="ARBA00022777"/>
    </source>
</evidence>
<sequence length="277" mass="32014">MKTDRFQVEVILIKDILVHEELDPSNSKELINFLKKSQTLSNPIIVASLGGKKYLQLDGMNRIHSFKTLGIKTISAQIVDYNDQEKIELSSWLHILKGDIKEFLNFIKKDKSLIVSQGKMDQVGHRYIKEKDFGRLCTIVTNKKEVFFISTGGNFSEKIKRMNYLVSFYKNNLSRGALPYTLNHDSIKNFFKQYLNDNVIVIFPTFTPQQIIESAKSGILLPTGITRHLVKGRVLNIDLPLSLFNNRKSLKEQNEEQDKILLKKRSRLYEEATVNFE</sequence>
<evidence type="ECO:0000256" key="4">
    <source>
        <dbReference type="ARBA" id="ARBA00022840"/>
    </source>
</evidence>
<dbReference type="Proteomes" id="UP000034045">
    <property type="component" value="Unassembled WGS sequence"/>
</dbReference>
<dbReference type="InterPro" id="IPR003115">
    <property type="entry name" value="ParB_N"/>
</dbReference>
<organism evidence="6 7">
    <name type="scientific">Candidatus Roizmanbacteria bacterium GW2011_GWA2_33_33</name>
    <dbReference type="NCBI Taxonomy" id="1618476"/>
    <lineage>
        <taxon>Bacteria</taxon>
        <taxon>Candidatus Roizmaniibacteriota</taxon>
    </lineage>
</organism>
<keyword evidence="1" id="KW-0808">Transferase</keyword>
<feature type="domain" description="ParB-like N-terminal" evidence="5">
    <location>
        <begin position="18"/>
        <end position="89"/>
    </location>
</feature>
<name>A0A0G0ALN8_9BACT</name>
<dbReference type="Pfam" id="PF02195">
    <property type="entry name" value="ParB_N"/>
    <property type="match status" value="1"/>
</dbReference>
<evidence type="ECO:0000313" key="7">
    <source>
        <dbReference type="Proteomes" id="UP000034045"/>
    </source>
</evidence>
<accession>A0A0G0ALN8</accession>
<evidence type="ECO:0000259" key="5">
    <source>
        <dbReference type="Pfam" id="PF02195"/>
    </source>
</evidence>
<reference evidence="6 7" key="1">
    <citation type="journal article" date="2015" name="Nature">
        <title>rRNA introns, odd ribosomes, and small enigmatic genomes across a large radiation of phyla.</title>
        <authorList>
            <person name="Brown C.T."/>
            <person name="Hug L.A."/>
            <person name="Thomas B.C."/>
            <person name="Sharon I."/>
            <person name="Castelle C.J."/>
            <person name="Singh A."/>
            <person name="Wilkins M.J."/>
            <person name="Williams K.H."/>
            <person name="Banfield J.F."/>
        </authorList>
    </citation>
    <scope>NUCLEOTIDE SEQUENCE [LARGE SCALE GENOMIC DNA]</scope>
</reference>
<dbReference type="SUPFAM" id="SSF110849">
    <property type="entry name" value="ParB/Sulfiredoxin"/>
    <property type="match status" value="1"/>
</dbReference>
<evidence type="ECO:0000256" key="2">
    <source>
        <dbReference type="ARBA" id="ARBA00022741"/>
    </source>
</evidence>
<protein>
    <recommendedName>
        <fullName evidence="5">ParB-like N-terminal domain-containing protein</fullName>
    </recommendedName>
</protein>
<evidence type="ECO:0000313" key="6">
    <source>
        <dbReference type="EMBL" id="KKP52181.1"/>
    </source>
</evidence>
<dbReference type="InterPro" id="IPR023098">
    <property type="entry name" value="SerK/SbnI_C"/>
</dbReference>
<dbReference type="EMBL" id="LBPD01000008">
    <property type="protein sequence ID" value="KKP52181.1"/>
    <property type="molecule type" value="Genomic_DNA"/>
</dbReference>
<keyword evidence="2" id="KW-0547">Nucleotide-binding</keyword>
<evidence type="ECO:0000256" key="1">
    <source>
        <dbReference type="ARBA" id="ARBA00022679"/>
    </source>
</evidence>
<comment type="caution">
    <text evidence="6">The sequence shown here is derived from an EMBL/GenBank/DDBJ whole genome shotgun (WGS) entry which is preliminary data.</text>
</comment>
<dbReference type="Gene3D" id="3.30.1760.10">
    <property type="entry name" value="Conserved hypothetical protein from pyrococcus furiosus pfu- 392566-001, domain 2"/>
    <property type="match status" value="1"/>
</dbReference>
<dbReference type="AlphaFoldDB" id="A0A0G0ALN8"/>
<keyword evidence="3" id="KW-0418">Kinase</keyword>